<sequence>MSLVAPGKLSVEAIEYLVNHIFLPPKVPQEEDYKADYEKAMLKVVVAALKVFKSHAATDWHSTTDSVIQMVQDLDSILYADGFVNKDQLHRSLKGLCVKDGTLLLHIREQNCGIMFTKMGDLIQIEAFELLPKNGSVMATKGRLRRSFPGPALSMKMEDFEAPDFQIVVAETLAKMSHQPAPGTKPKVKKAGHFHSEDRDTTHPKIVTELFFNFLRPQCVPVKPRRVWKNTRDEVMWNDSLQPWHRSSLWLLLRVGIQLVFSRHQTQKKKESPPYKVFMVFLLSHILEISQTVHLPCELLHIMQAKIAHRLLKLDSLGPDINLNPVADVVRAASTLLNRRWTQIQKQAEPTHYLSLLEKLNFHDDSFHDLPALNEYIKGIAQRGLLSQGALFEPQENLFRPKDDVLPEASCFSSNEYKIFNLHAFEKWVSSNLDTWITIHEGETSTCGELSNLVRAYHQVAIQAYSESPVAMSIMILTILELWIACDKSATCIDKDIHKYDIGIPLENICQCLLLPCKSQMQRLERVENYIHSRAKASSRAPALTFQSFGHPESFSVLYFRRSPLHQELLSEIEARATKERENKRAELQQKKAKYNELMRLYDEGTCDMREEIIDHFNDIRETSHCPWCERCSYRNEARSIQISAHEWPLPRNFLETQSTVFELKVPPWYGVWRDTALYLLIDVFEMKFSTQTQPSYRYPLSSYSGLAGSFTPFKGAPRLGLLSEDKPHGNTHRKNKLIVNVIELDVCLENALHYKYFDDENGVFTSSLRIPPDHIPKHCIYRLPKRSSSLQSYLCRPAAMPSGASPNSAIASQSDCPDHLSLEEYKALAQLPLGYRLQWENILLHLALPTVDFRKVETTLFVLQVIYQTGPRQNSNALRDSHNIINDTRFAQTILDKIDDVLQSLKENWECVQALYSLICLTTRLLTLSSSVVIQMTCMELLAKMRKVAYAWIGIVKNKVDESTCDRQRQTFMGKSVFLALICVGSFDVDQHHLGSLLGNPEDASTLIQCSIIISEKKSHISESLDPLAPILHMNWKRLLYCAYPILLGQIVDTSSISLDDGIRKSWTAYRPNTKWRKHSEQMDYWLVASTASQNNGSTIPVQYNLLTGELLANGHPLASLPSNYEQHSTYRTLFGRSSIEVMPSAVNGMRFSSKKRYAEHTIHFGIDETGPHDHDLRVRIEKEYHVLELVPPRLLHGKFPSMFVRSFVHWYNLREDRLEFRPVKDPWSSSPNMWCFVRAGRSRKWCLLKEDHSLINIESPTACTISRILAPLEDPDHIHTIFHGSMVDVELPRLQVSFSLKPGDRLVHSRQFRGYCIDTNQSLGTLVGLHNRLILKHQKVEKRLVLLLDGTVSIAKSNDHVAISVSKASNMKLHPYHIDKQLGRLVDNGTLQSKLLLCYFHGLTSFCIPDPLTGKTGTEQALSILKSAAVRSFDPLTAENLALLQNITKLSPGREFYPEHAKEMQKVAWNSELGFLTQHGLYFKEVKSLLHDKCRREFVWGIKYQNLPDWDRVHSDLLIRDLIRSSTFRTSNFGAEEYTHALDAEYLGRDRHQDSQSGQQAFISSDLIYNEHDSIYYSVSSPSILWEFLAQRSSLSEIHGQANGFPMSELGYDAQLLTDSYQSMSKYWINLHTVFSKKLYSSANKYKVMMWLSTLAFADNASMPAIQTLIAFYTVPEMIAIQAPHAPLFHLSDGRTFVQYQVEEGIKRFCRPISETPEAKLQRDFNNRESAKQFRSRQKMALKYHRANAVNELVEQLMGMWPCKRPAMHGYVGSVYQYIDVKKAVNDVTDKFTTWYNNKLLFEYLGEVVNLLGRCGCYSLESSWPSNVEICVDPSPRQAYISIDDIFTSRAPSPVALSSTDLTDLILRGDRSEDSMVRLSMMVEWLDTQALSNYEKDYVGHLRGSLERLGEHFEHTSGCLGDANITSILYQHKDDCKRYHEKLYNMLLRAASPNSITTQRQLCLQIVADANLWPRLSPTLFLEQLRHDRFRSIPDAWKDRIVTYGLALTRSQRATRLVDCLNNTKDLIKELQNPGHRNWSPHEFPDSLLLEIESGILIRDIQEEIARQMRTGEAGRNAVMQLNMGEGKSSVIVPIVSSSLADGTRLVRVIVAKPQAKQTFRMLVSKLGGMLGRPIYHLPFSRALKLNSTQAREIRNMCQECMENGGVFLVQPEQILSLKLMALECLIAGKSDVGKLLLETQAFFDEHARDLVDESDENFSVKFELVYTMGDQKSVQLSPERWILIHQVLDLVRMYTPDVKRKFPLVELGTPLDGNFPRTRVFEVAAQRDLFALIATHICETGVNGFPIARQPEALRKAVYTYITVLDLTSEQIRKVEEGSSGFWGDTTRDVLFLLRGLLAGGILAFVFGVKRWRVNYGLTTTRETPTRLAVPYRAKDNPTARSEFSHPDVVIILTCLSYYYGGISDADLFLSFSHLLNTDQADVEYQLWVKDSHQLPKEFQQLVSINLEDRYLCTEKIFPSFRFAKSVVDYFLEHLVFPKEMKEFPYKLSASGWDIGQVKNHPTTGFSGTNDSRKVLPLSVEQLDLPEQMHTNALVLEYLLQPENHVVPIPPRDEKQQSDAEVLLSLVRTMNPLAQVILDVGAQVLELTNAEVASEWLRLTSNEEIPQAVVFFDDNDDICVMNRKGQVELLQTSPYANQLDVCYVFLDEAHTRGTDLKLPEHYRAAVTLGANLTKDRLVQACMRMRKLGHGQSVIFCIPDEIQHKIRMPASKGNDERIEVSDVLVWAISETWDDIKRSIPLWATQGQRFLYHEQLWEEARTSDGITMSSEQARKFQEDEAQSLEQRYRPHQDEGQLEHVLRVDQSEAALEIVERCQEFDNVLYHSAKMSEEQERELSPEVQREREVQRPSKEQPLEHKIHPDLKRLITTGVLVQMSRAFQPAFQSLAKTSAATFLDVHQFPGQLLVTIDYSNTVKPRDAASFKPDAYQRSVQWILTSRCPHDSTGRTVAHMVILSPYEAQELYGSIRDSRHVTLHLYAPRSNSGLQPLDRLDLYNISGNVQDDLCIPRSLIIQLNLFAGQLYLSSYEEYVEVCDFLGVAWEPKGEDSIVAADGFILHDRRIDESSTSSFRHSPIKFLKVFMSQIRRNDEGIDKTHMGKIFNGIILRRSDFEVKNAGQY</sequence>
<evidence type="ECO:0000259" key="10">
    <source>
        <dbReference type="Pfam" id="PF12359"/>
    </source>
</evidence>
<evidence type="ECO:0000256" key="8">
    <source>
        <dbReference type="SAM" id="MobiDB-lite"/>
    </source>
</evidence>
<keyword evidence="4" id="KW-0833">Ubl conjugation pathway</keyword>
<evidence type="ECO:0000256" key="5">
    <source>
        <dbReference type="ARBA" id="ARBA00022801"/>
    </source>
</evidence>
<evidence type="ECO:0000256" key="6">
    <source>
        <dbReference type="ARBA" id="ARBA00022807"/>
    </source>
</evidence>
<keyword evidence="13" id="KW-1185">Reference proteome</keyword>
<dbReference type="Pfam" id="PF12340">
    <property type="entry name" value="DUF3638"/>
    <property type="match status" value="1"/>
</dbReference>
<organism evidence="12 13">
    <name type="scientific">Aspergillus coremiiformis</name>
    <dbReference type="NCBI Taxonomy" id="138285"/>
    <lineage>
        <taxon>Eukaryota</taxon>
        <taxon>Fungi</taxon>
        <taxon>Dikarya</taxon>
        <taxon>Ascomycota</taxon>
        <taxon>Pezizomycotina</taxon>
        <taxon>Eurotiomycetes</taxon>
        <taxon>Eurotiomycetidae</taxon>
        <taxon>Eurotiales</taxon>
        <taxon>Aspergillaceae</taxon>
        <taxon>Aspergillus</taxon>
        <taxon>Aspergillus subgen. Circumdati</taxon>
    </lineage>
</organism>
<feature type="domain" description="DUF3645" evidence="10">
    <location>
        <begin position="2384"/>
        <end position="2417"/>
    </location>
</feature>
<dbReference type="EMBL" id="ML739147">
    <property type="protein sequence ID" value="KAE8351981.1"/>
    <property type="molecule type" value="Genomic_DNA"/>
</dbReference>
<feature type="region of interest" description="Disordered" evidence="8">
    <location>
        <begin position="2851"/>
        <end position="2875"/>
    </location>
</feature>
<dbReference type="Pfam" id="PF12359">
    <property type="entry name" value="DUF3645"/>
    <property type="match status" value="1"/>
</dbReference>
<dbReference type="GO" id="GO:0006508">
    <property type="term" value="P:proteolysis"/>
    <property type="evidence" value="ECO:0007669"/>
    <property type="project" value="UniProtKB-KW"/>
</dbReference>
<evidence type="ECO:0000256" key="1">
    <source>
        <dbReference type="ARBA" id="ARBA00000707"/>
    </source>
</evidence>
<name>A0A5N6Z2U9_9EURO</name>
<evidence type="ECO:0000259" key="11">
    <source>
        <dbReference type="Pfam" id="PF20255"/>
    </source>
</evidence>
<dbReference type="InterPro" id="IPR022099">
    <property type="entry name" value="DUF3638"/>
</dbReference>
<evidence type="ECO:0000256" key="7">
    <source>
        <dbReference type="SAM" id="Coils"/>
    </source>
</evidence>
<dbReference type="InterPro" id="IPR022105">
    <property type="entry name" value="DUF3645"/>
</dbReference>
<accession>A0A5N6Z2U9</accession>
<dbReference type="InterPro" id="IPR046541">
    <property type="entry name" value="DUF6606"/>
</dbReference>
<proteinExistence type="predicted"/>
<gene>
    <name evidence="12" type="ORF">BDV28DRAFT_149490</name>
</gene>
<dbReference type="PANTHER" id="PTHR13367:SF34">
    <property type="match status" value="1"/>
</dbReference>
<feature type="coiled-coil region" evidence="7">
    <location>
        <begin position="570"/>
        <end position="601"/>
    </location>
</feature>
<evidence type="ECO:0000256" key="3">
    <source>
        <dbReference type="ARBA" id="ARBA00022670"/>
    </source>
</evidence>
<feature type="domain" description="DUF6606" evidence="11">
    <location>
        <begin position="17"/>
        <end position="288"/>
    </location>
</feature>
<dbReference type="Pfam" id="PF20255">
    <property type="entry name" value="DUF6606"/>
    <property type="match status" value="1"/>
</dbReference>
<dbReference type="Proteomes" id="UP000327118">
    <property type="component" value="Unassembled WGS sequence"/>
</dbReference>
<comment type="catalytic activity">
    <reaction evidence="1">
        <text>Thiol-dependent hydrolysis of ester, thioester, amide, peptide and isopeptide bonds formed by the C-terminal Gly of ubiquitin (a 76-residue protein attached to proteins as an intracellular targeting signal).</text>
        <dbReference type="EC" id="3.4.19.12"/>
    </reaction>
</comment>
<dbReference type="EC" id="3.4.19.12" evidence="2"/>
<evidence type="ECO:0000256" key="4">
    <source>
        <dbReference type="ARBA" id="ARBA00022786"/>
    </source>
</evidence>
<evidence type="ECO:0000313" key="12">
    <source>
        <dbReference type="EMBL" id="KAE8351981.1"/>
    </source>
</evidence>
<keyword evidence="5" id="KW-0378">Hydrolase</keyword>
<feature type="domain" description="DUF3638" evidence="9">
    <location>
        <begin position="2038"/>
        <end position="2261"/>
    </location>
</feature>
<dbReference type="PANTHER" id="PTHR13367">
    <property type="entry name" value="UBIQUITIN THIOESTERASE"/>
    <property type="match status" value="1"/>
</dbReference>
<keyword evidence="3" id="KW-0645">Protease</keyword>
<keyword evidence="6" id="KW-0788">Thiol protease</keyword>
<keyword evidence="7" id="KW-0175">Coiled coil</keyword>
<evidence type="ECO:0000313" key="13">
    <source>
        <dbReference type="Proteomes" id="UP000327118"/>
    </source>
</evidence>
<evidence type="ECO:0000256" key="2">
    <source>
        <dbReference type="ARBA" id="ARBA00012759"/>
    </source>
</evidence>
<protein>
    <recommendedName>
        <fullName evidence="2">ubiquitinyl hydrolase 1</fullName>
        <ecNumber evidence="2">3.4.19.12</ecNumber>
    </recommendedName>
</protein>
<dbReference type="OrthoDB" id="3182339at2759"/>
<evidence type="ECO:0000259" key="9">
    <source>
        <dbReference type="Pfam" id="PF12340"/>
    </source>
</evidence>
<reference evidence="13" key="1">
    <citation type="submission" date="2019-04" db="EMBL/GenBank/DDBJ databases">
        <title>Friends and foes A comparative genomics studyof 23 Aspergillus species from section Flavi.</title>
        <authorList>
            <consortium name="DOE Joint Genome Institute"/>
            <person name="Kjaerbolling I."/>
            <person name="Vesth T."/>
            <person name="Frisvad J.C."/>
            <person name="Nybo J.L."/>
            <person name="Theobald S."/>
            <person name="Kildgaard S."/>
            <person name="Isbrandt T."/>
            <person name="Kuo A."/>
            <person name="Sato A."/>
            <person name="Lyhne E.K."/>
            <person name="Kogle M.E."/>
            <person name="Wiebenga A."/>
            <person name="Kun R.S."/>
            <person name="Lubbers R.J."/>
            <person name="Makela M.R."/>
            <person name="Barry K."/>
            <person name="Chovatia M."/>
            <person name="Clum A."/>
            <person name="Daum C."/>
            <person name="Haridas S."/>
            <person name="He G."/>
            <person name="LaButti K."/>
            <person name="Lipzen A."/>
            <person name="Mondo S."/>
            <person name="Riley R."/>
            <person name="Salamov A."/>
            <person name="Simmons B.A."/>
            <person name="Magnuson J.K."/>
            <person name="Henrissat B."/>
            <person name="Mortensen U.H."/>
            <person name="Larsen T.O."/>
            <person name="Devries R.P."/>
            <person name="Grigoriev I.V."/>
            <person name="Machida M."/>
            <person name="Baker S.E."/>
            <person name="Andersen M.R."/>
        </authorList>
    </citation>
    <scope>NUCLEOTIDE SEQUENCE [LARGE SCALE GENOMIC DNA]</scope>
    <source>
        <strain evidence="13">CBS 553.77</strain>
    </source>
</reference>
<feature type="region of interest" description="Disordered" evidence="8">
    <location>
        <begin position="178"/>
        <end position="199"/>
    </location>
</feature>
<dbReference type="GO" id="GO:0004843">
    <property type="term" value="F:cysteine-type deubiquitinase activity"/>
    <property type="evidence" value="ECO:0007669"/>
    <property type="project" value="UniProtKB-EC"/>
</dbReference>
<dbReference type="InterPro" id="IPR051346">
    <property type="entry name" value="OTU_Deubiquitinase"/>
</dbReference>